<keyword evidence="3" id="KW-1185">Reference proteome</keyword>
<accession>B1WV49</accession>
<dbReference type="STRING" id="43989.cce_2898"/>
<evidence type="ECO:0000313" key="2">
    <source>
        <dbReference type="EMBL" id="ACB52246.1"/>
    </source>
</evidence>
<dbReference type="HOGENOM" id="CLU_155761_3_0_3"/>
<name>B1WV49_CROS5</name>
<dbReference type="OrthoDB" id="9805098at2"/>
<dbReference type="EMBL" id="CP000806">
    <property type="protein sequence ID" value="ACB52246.1"/>
    <property type="molecule type" value="Genomic_DNA"/>
</dbReference>
<dbReference type="KEGG" id="cyt:cce_2898"/>
<dbReference type="PANTHER" id="PTHR38813:SF1">
    <property type="entry name" value="TOXIN RELE1-RELATED"/>
    <property type="match status" value="1"/>
</dbReference>
<dbReference type="eggNOG" id="COG2026">
    <property type="taxonomic scope" value="Bacteria"/>
</dbReference>
<reference evidence="2 3" key="1">
    <citation type="journal article" date="2008" name="Proc. Natl. Acad. Sci. U.S.A.">
        <title>The genome of Cyanothece 51142, a unicellular diazotrophic cyanobacterium important in the marine nitrogen cycle.</title>
        <authorList>
            <person name="Welsh E.A."/>
            <person name="Liberton M."/>
            <person name="Stoeckel J."/>
            <person name="Loh T."/>
            <person name="Elvitigala T."/>
            <person name="Wang C."/>
            <person name="Wollam A."/>
            <person name="Fulton R.S."/>
            <person name="Clifton S.W."/>
            <person name="Jacobs J.M."/>
            <person name="Aurora R."/>
            <person name="Ghosh B.K."/>
            <person name="Sherman L.A."/>
            <person name="Smith R.D."/>
            <person name="Wilson R.K."/>
            <person name="Pakrasi H.B."/>
        </authorList>
    </citation>
    <scope>NUCLEOTIDE SEQUENCE [LARGE SCALE GENOMIC DNA]</scope>
    <source>
        <strain evidence="3">ATCC 51142 / BH68</strain>
    </source>
</reference>
<dbReference type="InterPro" id="IPR007712">
    <property type="entry name" value="RelE/ParE_toxin"/>
</dbReference>
<dbReference type="InterPro" id="IPR035093">
    <property type="entry name" value="RelE/ParE_toxin_dom_sf"/>
</dbReference>
<protein>
    <submittedName>
        <fullName evidence="2">Plasmid stabilization system protein</fullName>
    </submittedName>
</protein>
<dbReference type="Gene3D" id="3.30.2310.20">
    <property type="entry name" value="RelE-like"/>
    <property type="match status" value="1"/>
</dbReference>
<organism evidence="2 3">
    <name type="scientific">Crocosphaera subtropica (strain ATCC 51142 / BH68)</name>
    <name type="common">Cyanothece sp. (strain ATCC 51142)</name>
    <dbReference type="NCBI Taxonomy" id="43989"/>
    <lineage>
        <taxon>Bacteria</taxon>
        <taxon>Bacillati</taxon>
        <taxon>Cyanobacteriota</taxon>
        <taxon>Cyanophyceae</taxon>
        <taxon>Oscillatoriophycideae</taxon>
        <taxon>Chroococcales</taxon>
        <taxon>Aphanothecaceae</taxon>
        <taxon>Crocosphaera</taxon>
        <taxon>Crocosphaera subtropica</taxon>
    </lineage>
</organism>
<dbReference type="Pfam" id="PF05016">
    <property type="entry name" value="ParE_toxin"/>
    <property type="match status" value="1"/>
</dbReference>
<dbReference type="AlphaFoldDB" id="B1WV49"/>
<gene>
    <name evidence="2" type="ordered locus">cce_2898</name>
</gene>
<evidence type="ECO:0000313" key="3">
    <source>
        <dbReference type="Proteomes" id="UP000001203"/>
    </source>
</evidence>
<dbReference type="PANTHER" id="PTHR38813">
    <property type="match status" value="1"/>
</dbReference>
<keyword evidence="1" id="KW-1277">Toxin-antitoxin system</keyword>
<dbReference type="SUPFAM" id="SSF143011">
    <property type="entry name" value="RelE-like"/>
    <property type="match status" value="1"/>
</dbReference>
<dbReference type="Proteomes" id="UP000001203">
    <property type="component" value="Chromosome circular"/>
</dbReference>
<dbReference type="InterPro" id="IPR052747">
    <property type="entry name" value="TA_system_RelE_toxin"/>
</dbReference>
<sequence length="93" mass="11318">MNFWKIIPQMYQVFLEKQAERDLRKLPAEIFKRIIPVIRELGNNPRPSGCRKLKNAGQDYRVRVGTYRIIYEIDDKNREVKIMPVRHRKESYR</sequence>
<proteinExistence type="predicted"/>
<evidence type="ECO:0000256" key="1">
    <source>
        <dbReference type="ARBA" id="ARBA00022649"/>
    </source>
</evidence>